<keyword evidence="2" id="KW-0812">Transmembrane</keyword>
<feature type="transmembrane region" description="Helical" evidence="2">
    <location>
        <begin position="82"/>
        <end position="108"/>
    </location>
</feature>
<accession>A0A9X1MK55</accession>
<reference evidence="3" key="1">
    <citation type="submission" date="2021-11" db="EMBL/GenBank/DDBJ databases">
        <title>Genome sequence.</title>
        <authorList>
            <person name="Sun Q."/>
        </authorList>
    </citation>
    <scope>NUCLEOTIDE SEQUENCE</scope>
    <source>
        <strain evidence="3">JC732</strain>
    </source>
</reference>
<keyword evidence="4" id="KW-1185">Reference proteome</keyword>
<proteinExistence type="predicted"/>
<name>A0A9X1MK55_9BACT</name>
<feature type="region of interest" description="Disordered" evidence="1">
    <location>
        <begin position="491"/>
        <end position="531"/>
    </location>
</feature>
<dbReference type="EMBL" id="JAJKFT010000001">
    <property type="protein sequence ID" value="MCC9626944.1"/>
    <property type="molecule type" value="Genomic_DNA"/>
</dbReference>
<feature type="compositionally biased region" description="Basic and acidic residues" evidence="1">
    <location>
        <begin position="500"/>
        <end position="509"/>
    </location>
</feature>
<organism evidence="3 4">
    <name type="scientific">Blastopirellula sediminis</name>
    <dbReference type="NCBI Taxonomy" id="2894196"/>
    <lineage>
        <taxon>Bacteria</taxon>
        <taxon>Pseudomonadati</taxon>
        <taxon>Planctomycetota</taxon>
        <taxon>Planctomycetia</taxon>
        <taxon>Pirellulales</taxon>
        <taxon>Pirellulaceae</taxon>
        <taxon>Blastopirellula</taxon>
    </lineage>
</organism>
<comment type="caution">
    <text evidence="3">The sequence shown here is derived from an EMBL/GenBank/DDBJ whole genome shotgun (WGS) entry which is preliminary data.</text>
</comment>
<evidence type="ECO:0000256" key="1">
    <source>
        <dbReference type="SAM" id="MobiDB-lite"/>
    </source>
</evidence>
<protein>
    <submittedName>
        <fullName evidence="3">Zinc-ribbon domain-containing protein</fullName>
    </submittedName>
</protein>
<evidence type="ECO:0000313" key="3">
    <source>
        <dbReference type="EMBL" id="MCC9626944.1"/>
    </source>
</evidence>
<dbReference type="AlphaFoldDB" id="A0A9X1MK55"/>
<evidence type="ECO:0000256" key="2">
    <source>
        <dbReference type="SAM" id="Phobius"/>
    </source>
</evidence>
<dbReference type="Proteomes" id="UP001139103">
    <property type="component" value="Unassembled WGS sequence"/>
</dbReference>
<keyword evidence="2" id="KW-0472">Membrane</keyword>
<dbReference type="RefSeq" id="WP_230214451.1">
    <property type="nucleotide sequence ID" value="NZ_JAJKFT010000001.1"/>
</dbReference>
<gene>
    <name evidence="3" type="ORF">LOC68_00855</name>
</gene>
<evidence type="ECO:0000313" key="4">
    <source>
        <dbReference type="Proteomes" id="UP001139103"/>
    </source>
</evidence>
<keyword evidence="2" id="KW-1133">Transmembrane helix</keyword>
<sequence>MPISVCCPQCQKTYQVADKFAGRKIRCPKCSEGVISIPTPSARGDASGGDALLELKSLAAADSTKGAVPIPRKRASRKGNRVWLLVGGATLGVLLLIGGVGIAISYAWQAVAEMDGLELPNFGIGQDPPPLVELDEPQTQEIIDASKREWASFASSQHPFSWRVPADCEFSTKDLGEGYFRYAWKARGVSVVSYDHWILVVTCRPLGAFETPSLAVRNLVNESMETDQDFHQEILEDFDTKIETRDVLIGGKRGVDYKMIGEWGNPNSSIFFVADESFVYRVNVKISPKEEREAVIASFRLTDGVLGDGQMHPIPKTPKVASDEMTPAEKARVAGIGDWKLYHSDDPPFEIYLPNTHVEVASREGGQHFVWTSQRLGVGNPNKYAVIAVSHFNRLAGESDMGAINRTEKLAQIAPDGTEKKGAKVSRRQIEFKGLTAVERTATGPWGDEMTLFSLSVAHPTGVYIVTGIALVQAYSQTQMMAARDSFRIHAGSPAPAESNPERSQKDPDFQPPMAVAAPPTPKPSPAMPVAAAPPTTPKNLFGPTWHTFKSDKQPFEVKFPTARIATLPKRDRTEYLWIGDHDGFRGGELAPGYAMLRVTYYPRFPGETDQEAVRRIEKLSGCPTPEDRFRGNPILQHVLTRYDNYAVERRAVGKELPVWWVSMTVSHASGVYDIRGVVDRNLVSETDLERLKTSFRFTQ</sequence>